<dbReference type="SUPFAM" id="SSF48498">
    <property type="entry name" value="Tetracyclin repressor-like, C-terminal domain"/>
    <property type="match status" value="1"/>
</dbReference>
<dbReference type="InterPro" id="IPR036271">
    <property type="entry name" value="Tet_transcr_reg_TetR-rel_C_sf"/>
</dbReference>
<evidence type="ECO:0000259" key="3">
    <source>
        <dbReference type="PROSITE" id="PS50977"/>
    </source>
</evidence>
<dbReference type="PROSITE" id="PS50977">
    <property type="entry name" value="HTH_TETR_2"/>
    <property type="match status" value="1"/>
</dbReference>
<dbReference type="GO" id="GO:0003677">
    <property type="term" value="F:DNA binding"/>
    <property type="evidence" value="ECO:0007669"/>
    <property type="project" value="UniProtKB-UniRule"/>
</dbReference>
<proteinExistence type="predicted"/>
<dbReference type="PRINTS" id="PR00455">
    <property type="entry name" value="HTHTETR"/>
</dbReference>
<evidence type="ECO:0000313" key="4">
    <source>
        <dbReference type="EMBL" id="GIQ68292.1"/>
    </source>
</evidence>
<organism evidence="4 5">
    <name type="scientific">Xylanibacillus composti</name>
    <dbReference type="NCBI Taxonomy" id="1572762"/>
    <lineage>
        <taxon>Bacteria</taxon>
        <taxon>Bacillati</taxon>
        <taxon>Bacillota</taxon>
        <taxon>Bacilli</taxon>
        <taxon>Bacillales</taxon>
        <taxon>Paenibacillaceae</taxon>
        <taxon>Xylanibacillus</taxon>
    </lineage>
</organism>
<dbReference type="EMBL" id="BOVK01000014">
    <property type="protein sequence ID" value="GIQ68292.1"/>
    <property type="molecule type" value="Genomic_DNA"/>
</dbReference>
<dbReference type="InterPro" id="IPR001647">
    <property type="entry name" value="HTH_TetR"/>
</dbReference>
<dbReference type="GO" id="GO:0006355">
    <property type="term" value="P:regulation of DNA-templated transcription"/>
    <property type="evidence" value="ECO:0007669"/>
    <property type="project" value="UniProtKB-ARBA"/>
</dbReference>
<sequence>MDEKLDQWLDELVKLSDEEKMTDKQLKIIKAAVETFSEKGYASSSTSEIAQKAGVAEGTIFRHYKTKKDLLVAIVTPLMTRIIAPFVLRDFNKVLHMEYDSCEEFLRAVIRNRLAFAQKHQKTIKILLQEIPFQPELKEQFQDIVANRLMTTMKNIVEHYQGKGQIIALPPLVIFRFTATTVIGHLFMRMFLLPDLEWDDDKEIEHTIQLIMHGISARPNHAERS</sequence>
<dbReference type="SUPFAM" id="SSF46689">
    <property type="entry name" value="Homeodomain-like"/>
    <property type="match status" value="1"/>
</dbReference>
<dbReference type="RefSeq" id="WP_213410901.1">
    <property type="nucleotide sequence ID" value="NZ_BOVK01000014.1"/>
</dbReference>
<dbReference type="Gene3D" id="1.10.357.10">
    <property type="entry name" value="Tetracycline Repressor, domain 2"/>
    <property type="match status" value="1"/>
</dbReference>
<protein>
    <submittedName>
        <fullName evidence="4">TetR family transcriptional regulator</fullName>
    </submittedName>
</protein>
<dbReference type="Proteomes" id="UP000677918">
    <property type="component" value="Unassembled WGS sequence"/>
</dbReference>
<dbReference type="Gene3D" id="1.10.10.60">
    <property type="entry name" value="Homeodomain-like"/>
    <property type="match status" value="1"/>
</dbReference>
<dbReference type="AlphaFoldDB" id="A0A8J4H2M2"/>
<dbReference type="InterPro" id="IPR050109">
    <property type="entry name" value="HTH-type_TetR-like_transc_reg"/>
</dbReference>
<name>A0A8J4H2M2_9BACL</name>
<evidence type="ECO:0000256" key="1">
    <source>
        <dbReference type="ARBA" id="ARBA00023125"/>
    </source>
</evidence>
<evidence type="ECO:0000256" key="2">
    <source>
        <dbReference type="PROSITE-ProRule" id="PRU00335"/>
    </source>
</evidence>
<dbReference type="InterPro" id="IPR009057">
    <property type="entry name" value="Homeodomain-like_sf"/>
</dbReference>
<dbReference type="PANTHER" id="PTHR30055">
    <property type="entry name" value="HTH-TYPE TRANSCRIPTIONAL REGULATOR RUTR"/>
    <property type="match status" value="1"/>
</dbReference>
<reference evidence="4" key="1">
    <citation type="submission" date="2021-04" db="EMBL/GenBank/DDBJ databases">
        <title>Draft genome sequence of Xylanibacillus composti strain K13.</title>
        <authorList>
            <person name="Uke A."/>
            <person name="Chhe C."/>
            <person name="Baramee S."/>
            <person name="Kosugi A."/>
        </authorList>
    </citation>
    <scope>NUCLEOTIDE SEQUENCE</scope>
    <source>
        <strain evidence="4">K13</strain>
    </source>
</reference>
<comment type="caution">
    <text evidence="4">The sequence shown here is derived from an EMBL/GenBank/DDBJ whole genome shotgun (WGS) entry which is preliminary data.</text>
</comment>
<feature type="domain" description="HTH tetR-type" evidence="3">
    <location>
        <begin position="22"/>
        <end position="82"/>
    </location>
</feature>
<dbReference type="Pfam" id="PF00440">
    <property type="entry name" value="TetR_N"/>
    <property type="match status" value="1"/>
</dbReference>
<evidence type="ECO:0000313" key="5">
    <source>
        <dbReference type="Proteomes" id="UP000677918"/>
    </source>
</evidence>
<accession>A0A8J4H2M2</accession>
<gene>
    <name evidence="4" type="ORF">XYCOK13_11160</name>
</gene>
<keyword evidence="5" id="KW-1185">Reference proteome</keyword>
<keyword evidence="1 2" id="KW-0238">DNA-binding</keyword>
<feature type="DNA-binding region" description="H-T-H motif" evidence="2">
    <location>
        <begin position="45"/>
        <end position="64"/>
    </location>
</feature>
<dbReference type="PANTHER" id="PTHR30055:SF222">
    <property type="entry name" value="REGULATORY PROTEIN"/>
    <property type="match status" value="1"/>
</dbReference>